<evidence type="ECO:0000313" key="2">
    <source>
        <dbReference type="Proteomes" id="UP000034150"/>
    </source>
</evidence>
<accession>A0A0M2JZR4</accession>
<dbReference type="AlphaFoldDB" id="A0A0M2JZR4"/>
<name>A0A0M2JZR4_9MYCO</name>
<dbReference type="Proteomes" id="UP000034150">
    <property type="component" value="Unassembled WGS sequence"/>
</dbReference>
<reference evidence="1 2" key="1">
    <citation type="journal article" date="2015" name="Genome Announc.">
        <title>Draft Genome Sequence of Mycobacterium obuense Strain UC1, Isolated from Patient Sputum.</title>
        <authorList>
            <person name="Greninger A.L."/>
            <person name="Cunningham G."/>
            <person name="Hsu E.D."/>
            <person name="Yu J.M."/>
            <person name="Chiu C.Y."/>
            <person name="Miller S."/>
        </authorList>
    </citation>
    <scope>NUCLEOTIDE SEQUENCE [LARGE SCALE GENOMIC DNA]</scope>
    <source>
        <strain evidence="1 2">UC1</strain>
    </source>
</reference>
<organism evidence="1 2">
    <name type="scientific">Mycolicibacterium obuense</name>
    <dbReference type="NCBI Taxonomy" id="1807"/>
    <lineage>
        <taxon>Bacteria</taxon>
        <taxon>Bacillati</taxon>
        <taxon>Actinomycetota</taxon>
        <taxon>Actinomycetes</taxon>
        <taxon>Mycobacteriales</taxon>
        <taxon>Mycobacteriaceae</taxon>
        <taxon>Mycolicibacterium</taxon>
    </lineage>
</organism>
<keyword evidence="2" id="KW-1185">Reference proteome</keyword>
<evidence type="ECO:0000313" key="1">
    <source>
        <dbReference type="EMBL" id="KKF00138.1"/>
    </source>
</evidence>
<proteinExistence type="predicted"/>
<protein>
    <submittedName>
        <fullName evidence="1">Uncharacterized protein</fullName>
    </submittedName>
</protein>
<sequence>MAQAAVAAAAALHPASSIPEEWESVAQHCYSAMAAYLPLTAANGEPTQPAAQVARHLAEAAAAVDAFYSRYRYILDNAIGAVSAAATAAAAAATAARTADERLAGIDAPWRDYPSVHAAHLLMQSATAELSAARNRSDLIATQNSSEQLRTAAAALNDVLDLAPGRAEEARRAVTSVRTRLEALKTRTEGISAAVSTLLREFHADSSADLLGNEHRCRVDLNRAEGLLQQAETAARDGDPETALNLVGMARTVLATAAEHVDAPAQRLALLRSVRSDPQQDEQRARFRLRDAQRLAVDRGAQAQWGAALDAQALRIDRIVATLSGRHPDYWRYHFELNDVAQFVAGIVARIRQESAR</sequence>
<comment type="caution">
    <text evidence="1">The sequence shown here is derived from an EMBL/GenBank/DDBJ whole genome shotgun (WGS) entry which is preliminary data.</text>
</comment>
<gene>
    <name evidence="1" type="ORF">WN67_20500</name>
</gene>
<dbReference type="PATRIC" id="fig|1807.13.peg.4970"/>
<dbReference type="EMBL" id="LAUZ02000080">
    <property type="protein sequence ID" value="KKF00138.1"/>
    <property type="molecule type" value="Genomic_DNA"/>
</dbReference>